<gene>
    <name evidence="1" type="ORF">DXA50_00495</name>
</gene>
<evidence type="ECO:0000313" key="2">
    <source>
        <dbReference type="Proteomes" id="UP000286063"/>
    </source>
</evidence>
<name>A0A413ITW7_9BACT</name>
<comment type="caution">
    <text evidence="1">The sequence shown here is derived from an EMBL/GenBank/DDBJ whole genome shotgun (WGS) entry which is preliminary data.</text>
</comment>
<dbReference type="EMBL" id="QSCR01000001">
    <property type="protein sequence ID" value="RGY21368.1"/>
    <property type="molecule type" value="Genomic_DNA"/>
</dbReference>
<reference evidence="1 2" key="1">
    <citation type="submission" date="2018-08" db="EMBL/GenBank/DDBJ databases">
        <title>A genome reference for cultivated species of the human gut microbiota.</title>
        <authorList>
            <person name="Zou Y."/>
            <person name="Xue W."/>
            <person name="Luo G."/>
        </authorList>
    </citation>
    <scope>NUCLEOTIDE SEQUENCE [LARGE SCALE GENOMIC DNA]</scope>
    <source>
        <strain evidence="1 2">OF02-7</strain>
    </source>
</reference>
<dbReference type="AlphaFoldDB" id="A0A413ITW7"/>
<accession>A0A413ITW7</accession>
<organism evidence="1 2">
    <name type="scientific">Butyricimonas virosa</name>
    <dbReference type="NCBI Taxonomy" id="544645"/>
    <lineage>
        <taxon>Bacteria</taxon>
        <taxon>Pseudomonadati</taxon>
        <taxon>Bacteroidota</taxon>
        <taxon>Bacteroidia</taxon>
        <taxon>Bacteroidales</taxon>
        <taxon>Odoribacteraceae</taxon>
        <taxon>Butyricimonas</taxon>
    </lineage>
</organism>
<protein>
    <submittedName>
        <fullName evidence="1">Uncharacterized protein</fullName>
    </submittedName>
</protein>
<proteinExistence type="predicted"/>
<sequence>MQGIRSDGTEITPAYTYFTREKKKEKGRDPDIVTLYDTGAFFRDMFVDVGSDVIEIDSMDNKSEELKDKYGEKIFGLSGDSRHRYVSDAMPVLIEKIKEILKL</sequence>
<evidence type="ECO:0000313" key="1">
    <source>
        <dbReference type="EMBL" id="RGY21368.1"/>
    </source>
</evidence>
<dbReference type="Proteomes" id="UP000286063">
    <property type="component" value="Unassembled WGS sequence"/>
</dbReference>